<evidence type="ECO:0000256" key="3">
    <source>
        <dbReference type="ARBA" id="ARBA00023163"/>
    </source>
</evidence>
<comment type="caution">
    <text evidence="5">The sequence shown here is derived from an EMBL/GenBank/DDBJ whole genome shotgun (WGS) entry which is preliminary data.</text>
</comment>
<evidence type="ECO:0000256" key="1">
    <source>
        <dbReference type="ARBA" id="ARBA00023015"/>
    </source>
</evidence>
<dbReference type="PANTHER" id="PTHR35790">
    <property type="entry name" value="HTH-TYPE TRANSCRIPTIONAL REGULATOR PCHR"/>
    <property type="match status" value="1"/>
</dbReference>
<dbReference type="PANTHER" id="PTHR35790:SF4">
    <property type="entry name" value="HTH-TYPE TRANSCRIPTIONAL REGULATOR PCHR"/>
    <property type="match status" value="1"/>
</dbReference>
<gene>
    <name evidence="5" type="ORF">J2Z42_001427</name>
</gene>
<dbReference type="GO" id="GO:0003677">
    <property type="term" value="F:DNA binding"/>
    <property type="evidence" value="ECO:0007669"/>
    <property type="project" value="UniProtKB-KW"/>
</dbReference>
<proteinExistence type="predicted"/>
<reference evidence="5 6" key="1">
    <citation type="submission" date="2021-03" db="EMBL/GenBank/DDBJ databases">
        <title>Genomic Encyclopedia of Type Strains, Phase IV (KMG-IV): sequencing the most valuable type-strain genomes for metagenomic binning, comparative biology and taxonomic classification.</title>
        <authorList>
            <person name="Goeker M."/>
        </authorList>
    </citation>
    <scope>NUCLEOTIDE SEQUENCE [LARGE SCALE GENOMIC DNA]</scope>
    <source>
        <strain evidence="5 6">DSM 28783</strain>
    </source>
</reference>
<dbReference type="Proteomes" id="UP001519307">
    <property type="component" value="Unassembled WGS sequence"/>
</dbReference>
<evidence type="ECO:0000313" key="5">
    <source>
        <dbReference type="EMBL" id="MBP2032753.1"/>
    </source>
</evidence>
<dbReference type="EMBL" id="JAGGLM010000007">
    <property type="protein sequence ID" value="MBP2032753.1"/>
    <property type="molecule type" value="Genomic_DNA"/>
</dbReference>
<dbReference type="PROSITE" id="PS50995">
    <property type="entry name" value="HTH_MARR_2"/>
    <property type="match status" value="1"/>
</dbReference>
<dbReference type="Pfam" id="PF12802">
    <property type="entry name" value="MarR_2"/>
    <property type="match status" value="1"/>
</dbReference>
<dbReference type="InterPro" id="IPR052067">
    <property type="entry name" value="Metal_resp_HTH_trans_reg"/>
</dbReference>
<dbReference type="RefSeq" id="WP_245331528.1">
    <property type="nucleotide sequence ID" value="NZ_JAGGLM010000007.1"/>
</dbReference>
<dbReference type="InterPro" id="IPR036390">
    <property type="entry name" value="WH_DNA-bd_sf"/>
</dbReference>
<dbReference type="InterPro" id="IPR000835">
    <property type="entry name" value="HTH_MarR-typ"/>
</dbReference>
<dbReference type="SUPFAM" id="SSF46785">
    <property type="entry name" value="Winged helix' DNA-binding domain"/>
    <property type="match status" value="1"/>
</dbReference>
<dbReference type="Gene3D" id="1.10.10.10">
    <property type="entry name" value="Winged helix-like DNA-binding domain superfamily/Winged helix DNA-binding domain"/>
    <property type="match status" value="1"/>
</dbReference>
<keyword evidence="3" id="KW-0804">Transcription</keyword>
<sequence length="147" mass="16822">MDKKLQVDRLPRKLLNIINRFNEIDKKARNFGTDMVLHLSEIHLIEFIGDNAGLSISEIARKKNITKGAVSQTLIRLEGKGLVVKALNPENKSQAVISLTKKGWTAYCEHKKYHENINKIILSCIQGKSEEEINTIYTFLEQLENFI</sequence>
<organism evidence="5 6">
    <name type="scientific">Clostridium algifaecis</name>
    <dbReference type="NCBI Taxonomy" id="1472040"/>
    <lineage>
        <taxon>Bacteria</taxon>
        <taxon>Bacillati</taxon>
        <taxon>Bacillota</taxon>
        <taxon>Clostridia</taxon>
        <taxon>Eubacteriales</taxon>
        <taxon>Clostridiaceae</taxon>
        <taxon>Clostridium</taxon>
    </lineage>
</organism>
<evidence type="ECO:0000313" key="6">
    <source>
        <dbReference type="Proteomes" id="UP001519307"/>
    </source>
</evidence>
<evidence type="ECO:0000256" key="2">
    <source>
        <dbReference type="ARBA" id="ARBA00023125"/>
    </source>
</evidence>
<keyword evidence="6" id="KW-1185">Reference proteome</keyword>
<dbReference type="SMART" id="SM00347">
    <property type="entry name" value="HTH_MARR"/>
    <property type="match status" value="1"/>
</dbReference>
<dbReference type="InterPro" id="IPR036388">
    <property type="entry name" value="WH-like_DNA-bd_sf"/>
</dbReference>
<protein>
    <submittedName>
        <fullName evidence="5">DNA-binding MarR family transcriptional regulator</fullName>
    </submittedName>
</protein>
<accession>A0ABS4KRU1</accession>
<name>A0ABS4KRU1_9CLOT</name>
<keyword evidence="1" id="KW-0805">Transcription regulation</keyword>
<evidence type="ECO:0000259" key="4">
    <source>
        <dbReference type="PROSITE" id="PS50995"/>
    </source>
</evidence>
<keyword evidence="2 5" id="KW-0238">DNA-binding</keyword>
<feature type="domain" description="HTH marR-type" evidence="4">
    <location>
        <begin position="1"/>
        <end position="145"/>
    </location>
</feature>